<evidence type="ECO:0000313" key="3">
    <source>
        <dbReference type="Proteomes" id="UP000501705"/>
    </source>
</evidence>
<sequence>MAGDESGELVRYFWRTAAAAVAIATSAGTGVSVAQTDSPPARVQAELDLLVGSIGVPGAQLVARGDGWQAQIDSGVGDLVTGAPFPDNAQVRIASNTKSFVATVVLQLVAERRVELDAPIERYLPGVVRGPGGDGHQITVRDLLQHTSGIPDYLSYLDLATIAALRRPLPAAALIRLGLEQPAVFAPRTSTGYSNTDFLLAGALIERITGVPVGVEVTRRIIVPLGLRDTYWPLFPLENVIRAPHPRGYHAYDGVLVDITDIDPGWGLADGAMVATGADLDRFFMALLSGELLPPEQLAEMQRAVPSGDPLRDADFGLGLFRRVNACGLEVWSHGGAMNGFVVLNAATPSRAVTLSMNLLPDPITTVLYQGAMNSVVDAALCAN</sequence>
<evidence type="ECO:0000259" key="1">
    <source>
        <dbReference type="Pfam" id="PF00144"/>
    </source>
</evidence>
<dbReference type="InterPro" id="IPR012338">
    <property type="entry name" value="Beta-lactam/transpept-like"/>
</dbReference>
<dbReference type="Proteomes" id="UP000501705">
    <property type="component" value="Chromosome"/>
</dbReference>
<keyword evidence="2" id="KW-0378">Hydrolase</keyword>
<dbReference type="GO" id="GO:0016787">
    <property type="term" value="F:hydrolase activity"/>
    <property type="evidence" value="ECO:0007669"/>
    <property type="project" value="UniProtKB-KW"/>
</dbReference>
<gene>
    <name evidence="2" type="ORF">F5X71_33065</name>
</gene>
<accession>A0A6G9Y052</accession>
<protein>
    <submittedName>
        <fullName evidence="2">Serine hydrolase</fullName>
    </submittedName>
</protein>
<name>A0A6G9Y052_NOCBR</name>
<dbReference type="SUPFAM" id="SSF56601">
    <property type="entry name" value="beta-lactamase/transpeptidase-like"/>
    <property type="match status" value="1"/>
</dbReference>
<dbReference type="EMBL" id="CP046171">
    <property type="protein sequence ID" value="QIS06490.1"/>
    <property type="molecule type" value="Genomic_DNA"/>
</dbReference>
<dbReference type="InterPro" id="IPR050491">
    <property type="entry name" value="AmpC-like"/>
</dbReference>
<dbReference type="PANTHER" id="PTHR46825">
    <property type="entry name" value="D-ALANYL-D-ALANINE-CARBOXYPEPTIDASE/ENDOPEPTIDASE AMPH"/>
    <property type="match status" value="1"/>
</dbReference>
<dbReference type="PANTHER" id="PTHR46825:SF7">
    <property type="entry name" value="D-ALANYL-D-ALANINE CARBOXYPEPTIDASE"/>
    <property type="match status" value="1"/>
</dbReference>
<organism evidence="2 3">
    <name type="scientific">Nocardia brasiliensis</name>
    <dbReference type="NCBI Taxonomy" id="37326"/>
    <lineage>
        <taxon>Bacteria</taxon>
        <taxon>Bacillati</taxon>
        <taxon>Actinomycetota</taxon>
        <taxon>Actinomycetes</taxon>
        <taxon>Mycobacteriales</taxon>
        <taxon>Nocardiaceae</taxon>
        <taxon>Nocardia</taxon>
    </lineage>
</organism>
<dbReference type="InterPro" id="IPR001466">
    <property type="entry name" value="Beta-lactam-related"/>
</dbReference>
<reference evidence="2 3" key="1">
    <citation type="journal article" date="2019" name="ACS Chem. Biol.">
        <title>Identification and Mobilization of a Cryptic Antibiotic Biosynthesis Gene Locus from a Human-Pathogenic Nocardia Isolate.</title>
        <authorList>
            <person name="Herisse M."/>
            <person name="Ishida K."/>
            <person name="Porter J.L."/>
            <person name="Howden B."/>
            <person name="Hertweck C."/>
            <person name="Stinear T.P."/>
            <person name="Pidot S.J."/>
        </authorList>
    </citation>
    <scope>NUCLEOTIDE SEQUENCE [LARGE SCALE GENOMIC DNA]</scope>
    <source>
        <strain evidence="2 3">AUSMDU00024985</strain>
    </source>
</reference>
<feature type="domain" description="Beta-lactamase-related" evidence="1">
    <location>
        <begin position="51"/>
        <end position="355"/>
    </location>
</feature>
<evidence type="ECO:0000313" key="2">
    <source>
        <dbReference type="EMBL" id="QIS06490.1"/>
    </source>
</evidence>
<dbReference type="Gene3D" id="3.40.710.10">
    <property type="entry name" value="DD-peptidase/beta-lactamase superfamily"/>
    <property type="match status" value="1"/>
</dbReference>
<proteinExistence type="predicted"/>
<dbReference type="Pfam" id="PF00144">
    <property type="entry name" value="Beta-lactamase"/>
    <property type="match status" value="1"/>
</dbReference>
<dbReference type="AlphaFoldDB" id="A0A6G9Y052"/>